<keyword evidence="2" id="KW-1185">Reference proteome</keyword>
<dbReference type="EMBL" id="JSYN01000031">
    <property type="protein sequence ID" value="KIA91342.1"/>
    <property type="molecule type" value="Genomic_DNA"/>
</dbReference>
<dbReference type="AlphaFoldDB" id="A0A0C1FE39"/>
<reference evidence="1 2" key="1">
    <citation type="submission" date="2014-10" db="EMBL/GenBank/DDBJ databases">
        <title>Pedobacter Kyungheensis.</title>
        <authorList>
            <person name="Anderson B.M."/>
            <person name="Newman J.D."/>
        </authorList>
    </citation>
    <scope>NUCLEOTIDE SEQUENCE [LARGE SCALE GENOMIC DNA]</scope>
    <source>
        <strain evidence="1 2">KACC 16221</strain>
    </source>
</reference>
<evidence type="ECO:0000313" key="2">
    <source>
        <dbReference type="Proteomes" id="UP000031246"/>
    </source>
</evidence>
<comment type="caution">
    <text evidence="1">The sequence shown here is derived from an EMBL/GenBank/DDBJ whole genome shotgun (WGS) entry which is preliminary data.</text>
</comment>
<proteinExistence type="predicted"/>
<gene>
    <name evidence="1" type="ORF">OC25_22195</name>
</gene>
<protein>
    <submittedName>
        <fullName evidence="1">Uncharacterized protein</fullName>
    </submittedName>
</protein>
<organism evidence="1 2">
    <name type="scientific">Pedobacter kyungheensis</name>
    <dbReference type="NCBI Taxonomy" id="1069985"/>
    <lineage>
        <taxon>Bacteria</taxon>
        <taxon>Pseudomonadati</taxon>
        <taxon>Bacteroidota</taxon>
        <taxon>Sphingobacteriia</taxon>
        <taxon>Sphingobacteriales</taxon>
        <taxon>Sphingobacteriaceae</taxon>
        <taxon>Pedobacter</taxon>
    </lineage>
</organism>
<evidence type="ECO:0000313" key="1">
    <source>
        <dbReference type="EMBL" id="KIA91342.1"/>
    </source>
</evidence>
<sequence length="220" mass="25046">MRLRGLNLKEVITFACFAVKLKINTFKKLNAFTMKKLTIYILSFLIVGFTACKTKTTINQEEAGEVITDYLKANPEYKTTRFNFGEIKFNSTNDMFELGKYKTLASKGLVTLDLKTAKKKFLSKDSSFVYQITLTDKASPLVLKQDRDKATVKVVEYVLADEKPVDFSQVNSSTAKVTVSLKMVTTDFEPFDKDANKNSNFITKTYKLKLSKDEGWKVQQ</sequence>
<dbReference type="Proteomes" id="UP000031246">
    <property type="component" value="Unassembled WGS sequence"/>
</dbReference>
<name>A0A0C1FE39_9SPHI</name>
<accession>A0A0C1FE39</accession>